<dbReference type="InterPro" id="IPR015222">
    <property type="entry name" value="Tam41"/>
</dbReference>
<name>A0A9W8AJT3_9FUNG</name>
<dbReference type="Pfam" id="PF09139">
    <property type="entry name" value="Tam41_Mmp37"/>
    <property type="match status" value="1"/>
</dbReference>
<keyword evidence="14" id="KW-0496">Mitochondrion</keyword>
<comment type="cofactor">
    <cofactor evidence="1">
        <name>Mg(2+)</name>
        <dbReference type="ChEBI" id="CHEBI:18420"/>
    </cofactor>
</comment>
<evidence type="ECO:0000256" key="12">
    <source>
        <dbReference type="ARBA" id="ARBA00022842"/>
    </source>
</evidence>
<proteinExistence type="inferred from homology"/>
<evidence type="ECO:0000256" key="17">
    <source>
        <dbReference type="ARBA" id="ARBA00023264"/>
    </source>
</evidence>
<comment type="similarity">
    <text evidence="5">Belongs to the TAM41 family.</text>
</comment>
<comment type="caution">
    <text evidence="19">The sequence shown here is derived from an EMBL/GenBank/DDBJ whole genome shotgun (WGS) entry which is preliminary data.</text>
</comment>
<sequence length="372" mass="41476">MYKQAESDSPLREVIRQFRAPVRFAFGYGSGVFKQDRRENGDKARITVTCTPFSTRQPLVDLILAVTHANHWHSINIQQNPHHYSGLRFLGSTAVTQVQEHLGAGVYFNAYVEINGTRLKYGVVSLSTLCSDLVNWDTLYLAGRMQKPILVLKQDAVVGINSQVNLTNAVRLALLMLPETFTEEEFFRQIVSFSYTGDPRMRLGEHPNKIPNIVRGQYADLQAIYRDILGNMSNVTVQTSPAALHQDLRPETQARMLRHLPGAFFYRLTREFQKRDPSIFTTPAVLLTPGSTAATLSAKAMLPGNDFESLNAQTQASLGMAGSAELSTCLLNAVTRTVRRPALTQSLKGLLTAGLARSARYSLAKFRRSRML</sequence>
<evidence type="ECO:0000313" key="19">
    <source>
        <dbReference type="EMBL" id="KAJ1929430.1"/>
    </source>
</evidence>
<evidence type="ECO:0000256" key="15">
    <source>
        <dbReference type="ARBA" id="ARBA00023136"/>
    </source>
</evidence>
<organism evidence="19 20">
    <name type="scientific">Tieghemiomyces parasiticus</name>
    <dbReference type="NCBI Taxonomy" id="78921"/>
    <lineage>
        <taxon>Eukaryota</taxon>
        <taxon>Fungi</taxon>
        <taxon>Fungi incertae sedis</taxon>
        <taxon>Zoopagomycota</taxon>
        <taxon>Kickxellomycotina</taxon>
        <taxon>Dimargaritomycetes</taxon>
        <taxon>Dimargaritales</taxon>
        <taxon>Dimargaritaceae</taxon>
        <taxon>Tieghemiomyces</taxon>
    </lineage>
</organism>
<dbReference type="GO" id="GO:0004605">
    <property type="term" value="F:phosphatidate cytidylyltransferase activity"/>
    <property type="evidence" value="ECO:0007669"/>
    <property type="project" value="UniProtKB-EC"/>
</dbReference>
<gene>
    <name evidence="19" type="primary">TAM41_1</name>
    <name evidence="19" type="ORF">IWQ60_001175</name>
</gene>
<comment type="pathway">
    <text evidence="4">Lipid metabolism.</text>
</comment>
<evidence type="ECO:0000256" key="8">
    <source>
        <dbReference type="ARBA" id="ARBA00022516"/>
    </source>
</evidence>
<dbReference type="GO" id="GO:0016024">
    <property type="term" value="P:CDP-diacylglycerol biosynthetic process"/>
    <property type="evidence" value="ECO:0007669"/>
    <property type="project" value="TreeGrafter"/>
</dbReference>
<evidence type="ECO:0000256" key="4">
    <source>
        <dbReference type="ARBA" id="ARBA00005189"/>
    </source>
</evidence>
<reference evidence="19" key="1">
    <citation type="submission" date="2022-07" db="EMBL/GenBank/DDBJ databases">
        <title>Phylogenomic reconstructions and comparative analyses of Kickxellomycotina fungi.</title>
        <authorList>
            <person name="Reynolds N.K."/>
            <person name="Stajich J.E."/>
            <person name="Barry K."/>
            <person name="Grigoriev I.V."/>
            <person name="Crous P."/>
            <person name="Smith M.E."/>
        </authorList>
    </citation>
    <scope>NUCLEOTIDE SEQUENCE</scope>
    <source>
        <strain evidence="19">RSA 861</strain>
    </source>
</reference>
<dbReference type="OrthoDB" id="341477at2759"/>
<evidence type="ECO:0000256" key="6">
    <source>
        <dbReference type="ARBA" id="ARBA00012487"/>
    </source>
</evidence>
<keyword evidence="12" id="KW-0460">Magnesium</keyword>
<accession>A0A9W8AJT3</accession>
<keyword evidence="9" id="KW-0808">Transferase</keyword>
<dbReference type="PIRSF" id="PIRSF028840">
    <property type="entry name" value="Mmp37"/>
    <property type="match status" value="1"/>
</dbReference>
<dbReference type="PANTHER" id="PTHR13619:SF0">
    <property type="entry name" value="PHOSPHATIDATE CYTIDYLYLTRANSFERASE, MITOCHONDRIAL"/>
    <property type="match status" value="1"/>
</dbReference>
<evidence type="ECO:0000256" key="3">
    <source>
        <dbReference type="ARBA" id="ARBA00005119"/>
    </source>
</evidence>
<keyword evidence="15" id="KW-0472">Membrane</keyword>
<keyword evidence="17" id="KW-1208">Phospholipid metabolism</keyword>
<evidence type="ECO:0000256" key="16">
    <source>
        <dbReference type="ARBA" id="ARBA00023209"/>
    </source>
</evidence>
<evidence type="ECO:0000256" key="1">
    <source>
        <dbReference type="ARBA" id="ARBA00001946"/>
    </source>
</evidence>
<protein>
    <recommendedName>
        <fullName evidence="7">Phosphatidate cytidylyltransferase, mitochondrial</fullName>
        <ecNumber evidence="6">2.7.7.41</ecNumber>
    </recommendedName>
    <alternativeName>
        <fullName evidence="18">CDP-diacylglycerol synthase</fullName>
    </alternativeName>
</protein>
<dbReference type="Proteomes" id="UP001150569">
    <property type="component" value="Unassembled WGS sequence"/>
</dbReference>
<evidence type="ECO:0000256" key="7">
    <source>
        <dbReference type="ARBA" id="ARBA00018337"/>
    </source>
</evidence>
<evidence type="ECO:0000313" key="20">
    <source>
        <dbReference type="Proteomes" id="UP001150569"/>
    </source>
</evidence>
<dbReference type="EMBL" id="JANBPT010000035">
    <property type="protein sequence ID" value="KAJ1929430.1"/>
    <property type="molecule type" value="Genomic_DNA"/>
</dbReference>
<dbReference type="AlphaFoldDB" id="A0A9W8AJT3"/>
<evidence type="ECO:0000256" key="9">
    <source>
        <dbReference type="ARBA" id="ARBA00022679"/>
    </source>
</evidence>
<comment type="pathway">
    <text evidence="3">Phospholipid metabolism; CDP-diacylglycerol biosynthesis; CDP-diacylglycerol from sn-glycerol 3-phosphate: step 3/3.</text>
</comment>
<evidence type="ECO:0000256" key="14">
    <source>
        <dbReference type="ARBA" id="ARBA00023128"/>
    </source>
</evidence>
<dbReference type="GO" id="GO:0005743">
    <property type="term" value="C:mitochondrial inner membrane"/>
    <property type="evidence" value="ECO:0007669"/>
    <property type="project" value="UniProtKB-SubCell"/>
</dbReference>
<keyword evidence="20" id="KW-1185">Reference proteome</keyword>
<keyword evidence="16" id="KW-0594">Phospholipid biosynthesis</keyword>
<dbReference type="EC" id="2.7.7.41" evidence="6"/>
<keyword evidence="13" id="KW-0443">Lipid metabolism</keyword>
<keyword evidence="8" id="KW-0444">Lipid biosynthesis</keyword>
<comment type="subcellular location">
    <subcellularLocation>
        <location evidence="2">Mitochondrion inner membrane</location>
        <topology evidence="2">Peripheral membrane protein</topology>
        <orientation evidence="2">Matrix side</orientation>
    </subcellularLocation>
</comment>
<evidence type="ECO:0000256" key="10">
    <source>
        <dbReference type="ARBA" id="ARBA00022695"/>
    </source>
</evidence>
<evidence type="ECO:0000256" key="13">
    <source>
        <dbReference type="ARBA" id="ARBA00023098"/>
    </source>
</evidence>
<evidence type="ECO:0000256" key="18">
    <source>
        <dbReference type="ARBA" id="ARBA00029893"/>
    </source>
</evidence>
<evidence type="ECO:0000256" key="5">
    <source>
        <dbReference type="ARBA" id="ARBA00005458"/>
    </source>
</evidence>
<dbReference type="PANTHER" id="PTHR13619">
    <property type="entry name" value="PHOSPHATIDATE CYTIDYLYLTRANSFERASE, MITOCHONDRIAL"/>
    <property type="match status" value="1"/>
</dbReference>
<evidence type="ECO:0000256" key="11">
    <source>
        <dbReference type="ARBA" id="ARBA00022792"/>
    </source>
</evidence>
<keyword evidence="11" id="KW-0999">Mitochondrion inner membrane</keyword>
<evidence type="ECO:0000256" key="2">
    <source>
        <dbReference type="ARBA" id="ARBA00004443"/>
    </source>
</evidence>
<keyword evidence="10" id="KW-0548">Nucleotidyltransferase</keyword>
<dbReference type="GO" id="GO:0032049">
    <property type="term" value="P:cardiolipin biosynthetic process"/>
    <property type="evidence" value="ECO:0007669"/>
    <property type="project" value="InterPro"/>
</dbReference>